<dbReference type="STRING" id="1048205.AB852_15795"/>
<dbReference type="Pfam" id="PF03704">
    <property type="entry name" value="BTAD"/>
    <property type="match status" value="1"/>
</dbReference>
<dbReference type="InterPro" id="IPR027417">
    <property type="entry name" value="P-loop_NTPase"/>
</dbReference>
<dbReference type="InterPro" id="IPR058852">
    <property type="entry name" value="HTH_77"/>
</dbReference>
<sequence>MYFEVLGPLGVRTADGQPVRVPELKVRALLANLLVRRDRPVSADRLIEDLWGAGRPGNPAAALQNKVWQLRRTLEDAEPGGRDLVVSRPPGYQLRTAPDTVDADRFDRLTAQARAAGDPRVRAGLLADALALWRGPAFADLADEEFTRAARQRLDEQRLTALEEQAETRLELGEHGLVADGLGDLVAEHPLRERLRTVQLRALYLAGRQSAALSGYAELRARLADGLGVEPGPELAALHQAILTQDPSLTAAVSPAAVSPATLSPAAVSAGPPTNVPAELTGLVGRADALRELRSLLAVNRLVTLTGAGGVGKTRLALATAAQLADGFPGGVRLAEFAALEPSRSGGERVIASATGVYDVVAAALGMRDDAPTGHGRTAAPLSTVDRLVRALGRAPALLVFDNCEHVVHEVAELAEQLLVAAPGLRILATTQRPLGVAGEHLLEVPPLQLPEPAADLDPDAVRRFGAVELFVARAGASAPRFVLDATTVDAVVAVCRRLDGIPLALEMAATRVRALGVRELAARLDDRFRLLAAGTRGAPARQRTLRAVIDWSWELLDGPERVVLRRLAAHADGCALTAAEELCAGDGIAPSDVLDLLARLVDCSLVVMTDTADGPRYRLLESVAAYGAERLGESGEAEETRARHRAYYTELAEHAAPLLRGHDQRRWLRRLDAEQANLRGALENAAHAGDAVRALRLVNALAWYWHLRGRNHEARRSLTLALSVDPAAPAALVAAAGALLGGVRLQLGGGDPAAEYRAALEPYDALDDPGGRARMEWFLASKLYGVADPVAAEELVDRALETFRSLDDRWGTAAALGSRTFHAKTRGDFAALRRDGERSLELFRELGDQWGQLQAMVPLAKLAEAVGDYGHAERLYQDGLRMAEELKLWPEFVFQLSGVGRLALLTGRLARARECHERARRLAVEQSDVFGEQYAEIGLGLGARRSGELDTAQAHMERVIELHRQMGYEPGAPPLILAELGFTAELRGDAPTALRLQREGLAAARATGDPRAVALALEGLAGALSLAGRWSRAARLLGAADAARRAVGIPLPEGERGDVDRIGARLATVLDERVHAAEFTAGTRLDPDSAVREAEAEARAQTPDVCP</sequence>
<evidence type="ECO:0000256" key="5">
    <source>
        <dbReference type="SAM" id="MobiDB-lite"/>
    </source>
</evidence>
<dbReference type="InterPro" id="IPR036388">
    <property type="entry name" value="WH-like_DNA-bd_sf"/>
</dbReference>
<dbReference type="Pfam" id="PF00486">
    <property type="entry name" value="Trans_reg_C"/>
    <property type="match status" value="1"/>
</dbReference>
<dbReference type="InterPro" id="IPR016032">
    <property type="entry name" value="Sig_transdc_resp-reg_C-effctor"/>
</dbReference>
<dbReference type="CDD" id="cd15831">
    <property type="entry name" value="BTAD"/>
    <property type="match status" value="1"/>
</dbReference>
<feature type="DNA-binding region" description="OmpR/PhoB-type" evidence="4">
    <location>
        <begin position="1"/>
        <end position="96"/>
    </location>
</feature>
<comment type="caution">
    <text evidence="7">The sequence shown here is derived from an EMBL/GenBank/DDBJ whole genome shotgun (WGS) entry which is preliminary data.</text>
</comment>
<feature type="region of interest" description="Disordered" evidence="5">
    <location>
        <begin position="1085"/>
        <end position="1108"/>
    </location>
</feature>
<feature type="compositionally biased region" description="Basic and acidic residues" evidence="5">
    <location>
        <begin position="1086"/>
        <end position="1099"/>
    </location>
</feature>
<evidence type="ECO:0000313" key="8">
    <source>
        <dbReference type="Proteomes" id="UP000186455"/>
    </source>
</evidence>
<keyword evidence="3 4" id="KW-0238">DNA-binding</keyword>
<keyword evidence="2" id="KW-0902">Two-component regulatory system</keyword>
<evidence type="ECO:0000256" key="1">
    <source>
        <dbReference type="ARBA" id="ARBA00005820"/>
    </source>
</evidence>
<feature type="domain" description="OmpR/PhoB-type" evidence="6">
    <location>
        <begin position="1"/>
        <end position="96"/>
    </location>
</feature>
<accession>A0A1Q4V8C7</accession>
<name>A0A1Q4V8C7_9ACTN</name>
<evidence type="ECO:0000259" key="6">
    <source>
        <dbReference type="PROSITE" id="PS51755"/>
    </source>
</evidence>
<dbReference type="SUPFAM" id="SSF46894">
    <property type="entry name" value="C-terminal effector domain of the bipartite response regulators"/>
    <property type="match status" value="1"/>
</dbReference>
<dbReference type="SUPFAM" id="SSF52540">
    <property type="entry name" value="P-loop containing nucleoside triphosphate hydrolases"/>
    <property type="match status" value="1"/>
</dbReference>
<dbReference type="SUPFAM" id="SSF48452">
    <property type="entry name" value="TPR-like"/>
    <property type="match status" value="3"/>
</dbReference>
<comment type="similarity">
    <text evidence="1">Belongs to the AfsR/DnrI/RedD regulatory family.</text>
</comment>
<dbReference type="PROSITE" id="PS51755">
    <property type="entry name" value="OMPR_PHOB"/>
    <property type="match status" value="1"/>
</dbReference>
<evidence type="ECO:0000313" key="7">
    <source>
        <dbReference type="EMBL" id="OKH94101.1"/>
    </source>
</evidence>
<dbReference type="GO" id="GO:0000160">
    <property type="term" value="P:phosphorelay signal transduction system"/>
    <property type="evidence" value="ECO:0007669"/>
    <property type="project" value="UniProtKB-KW"/>
</dbReference>
<dbReference type="Gene3D" id="1.25.40.10">
    <property type="entry name" value="Tetratricopeptide repeat domain"/>
    <property type="match status" value="3"/>
</dbReference>
<dbReference type="InterPro" id="IPR001867">
    <property type="entry name" value="OmpR/PhoB-type_DNA-bd"/>
</dbReference>
<organism evidence="7 8">
    <name type="scientific">Streptomyces uncialis</name>
    <dbReference type="NCBI Taxonomy" id="1048205"/>
    <lineage>
        <taxon>Bacteria</taxon>
        <taxon>Bacillati</taxon>
        <taxon>Actinomycetota</taxon>
        <taxon>Actinomycetes</taxon>
        <taxon>Kitasatosporales</taxon>
        <taxon>Streptomycetaceae</taxon>
        <taxon>Streptomyces</taxon>
    </lineage>
</organism>
<dbReference type="SMART" id="SM01043">
    <property type="entry name" value="BTAD"/>
    <property type="match status" value="1"/>
</dbReference>
<dbReference type="Proteomes" id="UP000186455">
    <property type="component" value="Unassembled WGS sequence"/>
</dbReference>
<dbReference type="PANTHER" id="PTHR47691:SF3">
    <property type="entry name" value="HTH-TYPE TRANSCRIPTIONAL REGULATOR RV0890C-RELATED"/>
    <property type="match status" value="1"/>
</dbReference>
<dbReference type="Gene3D" id="3.40.50.300">
    <property type="entry name" value="P-loop containing nucleotide triphosphate hydrolases"/>
    <property type="match status" value="1"/>
</dbReference>
<dbReference type="PANTHER" id="PTHR47691">
    <property type="entry name" value="REGULATOR-RELATED"/>
    <property type="match status" value="1"/>
</dbReference>
<evidence type="ECO:0000256" key="4">
    <source>
        <dbReference type="PROSITE-ProRule" id="PRU01091"/>
    </source>
</evidence>
<dbReference type="SMART" id="SM00862">
    <property type="entry name" value="Trans_reg_C"/>
    <property type="match status" value="1"/>
</dbReference>
<reference evidence="7 8" key="1">
    <citation type="submission" date="2015-06" db="EMBL/GenBank/DDBJ databases">
        <title>Cloning and characterization of the uncialamcin biosynthetic gene cluster.</title>
        <authorList>
            <person name="Yan X."/>
            <person name="Huang T."/>
            <person name="Ge H."/>
            <person name="Shen B."/>
        </authorList>
    </citation>
    <scope>NUCLEOTIDE SEQUENCE [LARGE SCALE GENOMIC DNA]</scope>
    <source>
        <strain evidence="7 8">DCA2648</strain>
    </source>
</reference>
<dbReference type="Gene3D" id="1.10.10.10">
    <property type="entry name" value="Winged helix-like DNA-binding domain superfamily/Winged helix DNA-binding domain"/>
    <property type="match status" value="1"/>
</dbReference>
<evidence type="ECO:0000256" key="2">
    <source>
        <dbReference type="ARBA" id="ARBA00023012"/>
    </source>
</evidence>
<protein>
    <submittedName>
        <fullName evidence="7">ATPase</fullName>
    </submittedName>
</protein>
<dbReference type="Pfam" id="PF25872">
    <property type="entry name" value="HTH_77"/>
    <property type="match status" value="1"/>
</dbReference>
<evidence type="ECO:0000256" key="3">
    <source>
        <dbReference type="ARBA" id="ARBA00023125"/>
    </source>
</evidence>
<gene>
    <name evidence="7" type="ORF">AB852_15795</name>
</gene>
<dbReference type="AlphaFoldDB" id="A0A1Q4V8C7"/>
<dbReference type="InterPro" id="IPR011990">
    <property type="entry name" value="TPR-like_helical_dom_sf"/>
</dbReference>
<dbReference type="InterPro" id="IPR005158">
    <property type="entry name" value="BTAD"/>
</dbReference>
<proteinExistence type="inferred from homology"/>
<dbReference type="GO" id="GO:0003677">
    <property type="term" value="F:DNA binding"/>
    <property type="evidence" value="ECO:0007669"/>
    <property type="project" value="UniProtKB-UniRule"/>
</dbReference>
<keyword evidence="8" id="KW-1185">Reference proteome</keyword>
<dbReference type="RefSeq" id="WP_073788638.1">
    <property type="nucleotide sequence ID" value="NZ_LFBV01000003.1"/>
</dbReference>
<dbReference type="EMBL" id="LFBV01000003">
    <property type="protein sequence ID" value="OKH94101.1"/>
    <property type="molecule type" value="Genomic_DNA"/>
</dbReference>
<dbReference type="GO" id="GO:0006355">
    <property type="term" value="P:regulation of DNA-templated transcription"/>
    <property type="evidence" value="ECO:0007669"/>
    <property type="project" value="InterPro"/>
</dbReference>